<evidence type="ECO:0000256" key="7">
    <source>
        <dbReference type="ARBA" id="ARBA00048421"/>
    </source>
</evidence>
<comment type="subcellular location">
    <subcellularLocation>
        <location evidence="1">Secreted</location>
        <location evidence="1">Cell wall</location>
    </subcellularLocation>
</comment>
<evidence type="ECO:0000256" key="3">
    <source>
        <dbReference type="ARBA" id="ARBA00012018"/>
    </source>
</evidence>
<dbReference type="Proteomes" id="UP001611548">
    <property type="component" value="Unassembled WGS sequence"/>
</dbReference>
<accession>A0ABW7UR85</accession>
<comment type="catalytic activity">
    <reaction evidence="7">
        <text>a 1,2-diacyl-sn-glycero-3-phosphocholine + H2O = phosphocholine + a 1,2-diacyl-sn-glycerol + H(+)</text>
        <dbReference type="Rhea" id="RHEA:10604"/>
        <dbReference type="ChEBI" id="CHEBI:15377"/>
        <dbReference type="ChEBI" id="CHEBI:15378"/>
        <dbReference type="ChEBI" id="CHEBI:17815"/>
        <dbReference type="ChEBI" id="CHEBI:57643"/>
        <dbReference type="ChEBI" id="CHEBI:295975"/>
        <dbReference type="EC" id="3.1.4.3"/>
    </reaction>
    <physiologicalReaction direction="left-to-right" evidence="7">
        <dbReference type="Rhea" id="RHEA:10605"/>
    </physiologicalReaction>
</comment>
<dbReference type="EC" id="3.1.4.3" evidence="3"/>
<evidence type="ECO:0000259" key="8">
    <source>
        <dbReference type="Pfam" id="PF05506"/>
    </source>
</evidence>
<organism evidence="9 10">
    <name type="scientific">Streptomyces pathocidini</name>
    <dbReference type="NCBI Taxonomy" id="1650571"/>
    <lineage>
        <taxon>Bacteria</taxon>
        <taxon>Bacillati</taxon>
        <taxon>Actinomycetota</taxon>
        <taxon>Actinomycetes</taxon>
        <taxon>Kitasatosporales</taxon>
        <taxon>Streptomycetaceae</taxon>
        <taxon>Streptomyces</taxon>
    </lineage>
</organism>
<evidence type="ECO:0000256" key="2">
    <source>
        <dbReference type="ARBA" id="ARBA00009717"/>
    </source>
</evidence>
<reference evidence="9 10" key="1">
    <citation type="submission" date="2024-10" db="EMBL/GenBank/DDBJ databases">
        <title>The Natural Products Discovery Center: Release of the First 8490 Sequenced Strains for Exploring Actinobacteria Biosynthetic Diversity.</title>
        <authorList>
            <person name="Kalkreuter E."/>
            <person name="Kautsar S.A."/>
            <person name="Yang D."/>
            <person name="Bader C.D."/>
            <person name="Teijaro C.N."/>
            <person name="Fluegel L."/>
            <person name="Davis C.M."/>
            <person name="Simpson J.R."/>
            <person name="Lauterbach L."/>
            <person name="Steele A.D."/>
            <person name="Gui C."/>
            <person name="Meng S."/>
            <person name="Li G."/>
            <person name="Viehrig K."/>
            <person name="Ye F."/>
            <person name="Su P."/>
            <person name="Kiefer A.F."/>
            <person name="Nichols A."/>
            <person name="Cepeda A.J."/>
            <person name="Yan W."/>
            <person name="Fan B."/>
            <person name="Jiang Y."/>
            <person name="Adhikari A."/>
            <person name="Zheng C.-J."/>
            <person name="Schuster L."/>
            <person name="Cowan T.M."/>
            <person name="Smanski M.J."/>
            <person name="Chevrette M.G."/>
            <person name="De Carvalho L.P.S."/>
            <person name="Shen B."/>
        </authorList>
    </citation>
    <scope>NUCLEOTIDE SEQUENCE [LARGE SCALE GENOMIC DNA]</scope>
    <source>
        <strain evidence="9 10">NPDC020327</strain>
    </source>
</reference>
<dbReference type="NCBIfam" id="TIGR03396">
    <property type="entry name" value="PC_PLC"/>
    <property type="match status" value="1"/>
</dbReference>
<evidence type="ECO:0000256" key="6">
    <source>
        <dbReference type="ARBA" id="ARBA00023026"/>
    </source>
</evidence>
<dbReference type="Pfam" id="PF05506">
    <property type="entry name" value="PLipase_C_C"/>
    <property type="match status" value="2"/>
</dbReference>
<gene>
    <name evidence="9" type="ORF">ACH429_04020</name>
</gene>
<sequence>MTPISRRKFVIGAGAAAGAAVAPAVQLGAATEASAATGTIKDVQHVVILMQENRSFDHYFGKLKGVRGFSDRSSMLLNGGYSVFNQPNGTGRQYPYSLREGVGGDASLVPHCAPGLGHDWTTQHNCWNGGLLDNFVAGAGGKHTMGYLDRTDIPFFYALADNYTICDSYFCSSLTGTGPNRAFLWSGKIDSSHNNGGDLTGCTWKTYAENLQDAGVSWRVYNRQNDNYGDNALEYFTQFANAGPGNPLYDRGVADVPGTKPTQDAIIDAIRADVVAGTLPQVSWVVTNQAFSEHPSGSTPGDGHHFINQLMKALNADSAVFNSTVLFLNYDENDGFFDHVPPPIPPSGTADELVIGGKPVGLGFRVPMLVVSPWTRGGWVNSEVFDHTSVIRFLEKWTAAIGKPANSPNISAWRRTVCGDLTSVFDFSSPVNGLPSLPATAAIGSACSGVPDPVPTTNALPAQESGTRPARALPYQANGWLDRLEISGTTMKTWFKMENIGTPAKQSAHFSIHPNAYRSRTPWQYTAGPGTSQEDFFNVGAGSGDGQYDISMYGPNRFLRRFTGNATTAGKDAFVSTRYAVESGTGKLAIWFKMRNTGSSSVTFTIKANAYRTGSWTYTVPAGGSTEDFFNQVAVSDGWYDFTITVSGDSSWTQRFAGHLETGTTSISG</sequence>
<dbReference type="Pfam" id="PF04185">
    <property type="entry name" value="Phosphoesterase"/>
    <property type="match status" value="1"/>
</dbReference>
<evidence type="ECO:0000256" key="4">
    <source>
        <dbReference type="ARBA" id="ARBA00022512"/>
    </source>
</evidence>
<dbReference type="PANTHER" id="PTHR31956">
    <property type="entry name" value="NON-SPECIFIC PHOSPHOLIPASE C4-RELATED"/>
    <property type="match status" value="1"/>
</dbReference>
<evidence type="ECO:0000313" key="10">
    <source>
        <dbReference type="Proteomes" id="UP001611548"/>
    </source>
</evidence>
<keyword evidence="5" id="KW-0378">Hydrolase</keyword>
<dbReference type="InterPro" id="IPR007312">
    <property type="entry name" value="Phosphoesterase"/>
</dbReference>
<dbReference type="InterPro" id="IPR006311">
    <property type="entry name" value="TAT_signal"/>
</dbReference>
<dbReference type="Gene3D" id="3.40.720.10">
    <property type="entry name" value="Alkaline Phosphatase, subunit A"/>
    <property type="match status" value="1"/>
</dbReference>
<comment type="similarity">
    <text evidence="2">Belongs to the bacterial phospholipase C family.</text>
</comment>
<dbReference type="InterPro" id="IPR008475">
    <property type="entry name" value="PLipase_C_C"/>
</dbReference>
<keyword evidence="4" id="KW-0134">Cell wall</keyword>
<keyword evidence="10" id="KW-1185">Reference proteome</keyword>
<dbReference type="PROSITE" id="PS51318">
    <property type="entry name" value="TAT"/>
    <property type="match status" value="1"/>
</dbReference>
<keyword evidence="6" id="KW-0843">Virulence</keyword>
<feature type="domain" description="Bacterial phospholipase C C-terminal" evidence="8">
    <location>
        <begin position="578"/>
        <end position="659"/>
    </location>
</feature>
<dbReference type="InterPro" id="IPR017767">
    <property type="entry name" value="PC-PLC"/>
</dbReference>
<dbReference type="CDD" id="cd16014">
    <property type="entry name" value="PLC"/>
    <property type="match status" value="1"/>
</dbReference>
<protein>
    <recommendedName>
        <fullName evidence="3">phospholipase C</fullName>
        <ecNumber evidence="3">3.1.4.3</ecNumber>
    </recommendedName>
</protein>
<feature type="domain" description="Bacterial phospholipase C C-terminal" evidence="8">
    <location>
        <begin position="469"/>
        <end position="565"/>
    </location>
</feature>
<comment type="caution">
    <text evidence="9">The sequence shown here is derived from an EMBL/GenBank/DDBJ whole genome shotgun (WGS) entry which is preliminary data.</text>
</comment>
<dbReference type="EMBL" id="JBIRWE010000001">
    <property type="protein sequence ID" value="MFI1963298.1"/>
    <property type="molecule type" value="Genomic_DNA"/>
</dbReference>
<evidence type="ECO:0000313" key="9">
    <source>
        <dbReference type="EMBL" id="MFI1963298.1"/>
    </source>
</evidence>
<evidence type="ECO:0000256" key="5">
    <source>
        <dbReference type="ARBA" id="ARBA00022801"/>
    </source>
</evidence>
<proteinExistence type="inferred from homology"/>
<evidence type="ECO:0000256" key="1">
    <source>
        <dbReference type="ARBA" id="ARBA00004191"/>
    </source>
</evidence>
<keyword evidence="4" id="KW-0964">Secreted</keyword>
<dbReference type="InterPro" id="IPR017850">
    <property type="entry name" value="Alkaline_phosphatase_core_sf"/>
</dbReference>
<dbReference type="PANTHER" id="PTHR31956:SF1">
    <property type="entry name" value="NON-SPECIFIC PHOSPHOLIPASE C1"/>
    <property type="match status" value="1"/>
</dbReference>
<name>A0ABW7UR85_9ACTN</name>
<dbReference type="RefSeq" id="WP_055472152.1">
    <property type="nucleotide sequence ID" value="NZ_JBIRWE010000001.1"/>
</dbReference>